<evidence type="ECO:0000313" key="2">
    <source>
        <dbReference type="EMBL" id="MEP1058943.1"/>
    </source>
</evidence>
<dbReference type="Proteomes" id="UP001476950">
    <property type="component" value="Unassembled WGS sequence"/>
</dbReference>
<dbReference type="RefSeq" id="WP_190448347.1">
    <property type="nucleotide sequence ID" value="NZ_JAMPLM010000007.1"/>
</dbReference>
<proteinExistence type="predicted"/>
<keyword evidence="3" id="KW-1185">Reference proteome</keyword>
<name>A0ABV0KI77_9CYAN</name>
<evidence type="ECO:0000313" key="3">
    <source>
        <dbReference type="Proteomes" id="UP001476950"/>
    </source>
</evidence>
<comment type="caution">
    <text evidence="2">The sequence shown here is derived from an EMBL/GenBank/DDBJ whole genome shotgun (WGS) entry which is preliminary data.</text>
</comment>
<dbReference type="EMBL" id="JAMPLM010000007">
    <property type="protein sequence ID" value="MEP1058943.1"/>
    <property type="molecule type" value="Genomic_DNA"/>
</dbReference>
<reference evidence="2 3" key="1">
    <citation type="submission" date="2022-04" db="EMBL/GenBank/DDBJ databases">
        <title>Positive selection, recombination, and allopatry shape intraspecific diversity of widespread and dominant cyanobacteria.</title>
        <authorList>
            <person name="Wei J."/>
            <person name="Shu W."/>
            <person name="Hu C."/>
        </authorList>
    </citation>
    <scope>NUCLEOTIDE SEQUENCE [LARGE SCALE GENOMIC DNA]</scope>
    <source>
        <strain evidence="2 3">AS-A4</strain>
    </source>
</reference>
<feature type="compositionally biased region" description="Pro residues" evidence="1">
    <location>
        <begin position="45"/>
        <end position="56"/>
    </location>
</feature>
<evidence type="ECO:0000256" key="1">
    <source>
        <dbReference type="SAM" id="MobiDB-lite"/>
    </source>
</evidence>
<sequence length="79" mass="8430">MTRNPLHVIKASGFRGLLPPALPLLQGGQALCSLLVLTTVVLPSYTPPRDPPPRRPPTSFTGTPQSFVSVPQSDFSLGH</sequence>
<accession>A0ABV0KI77</accession>
<organism evidence="2 3">
    <name type="scientific">Stenomitos frigidus AS-A4</name>
    <dbReference type="NCBI Taxonomy" id="2933935"/>
    <lineage>
        <taxon>Bacteria</taxon>
        <taxon>Bacillati</taxon>
        <taxon>Cyanobacteriota</taxon>
        <taxon>Cyanophyceae</taxon>
        <taxon>Leptolyngbyales</taxon>
        <taxon>Leptolyngbyaceae</taxon>
        <taxon>Stenomitos</taxon>
    </lineage>
</organism>
<feature type="region of interest" description="Disordered" evidence="1">
    <location>
        <begin position="45"/>
        <end position="79"/>
    </location>
</feature>
<feature type="compositionally biased region" description="Polar residues" evidence="1">
    <location>
        <begin position="58"/>
        <end position="79"/>
    </location>
</feature>
<gene>
    <name evidence="2" type="ORF">NDI38_10900</name>
</gene>
<protein>
    <submittedName>
        <fullName evidence="2">Uncharacterized protein</fullName>
    </submittedName>
</protein>